<sequence>MAPLLAILVTVLNLYLFVLIARLVVDWIQVFARDWRPTGFVLVIVEGIYTLTDPPLKALRKVIPPLRLGGIALDLAFIVLFIGLSLLISVLSRLALTV</sequence>
<protein>
    <submittedName>
        <fullName evidence="2">YggT family protein</fullName>
    </submittedName>
</protein>
<reference evidence="3" key="1">
    <citation type="journal article" date="2019" name="Int. J. Syst. Evol. Microbiol.">
        <title>The Global Catalogue of Microorganisms (GCM) 10K type strain sequencing project: providing services to taxonomists for standard genome sequencing and annotation.</title>
        <authorList>
            <consortium name="The Broad Institute Genomics Platform"/>
            <consortium name="The Broad Institute Genome Sequencing Center for Infectious Disease"/>
            <person name="Wu L."/>
            <person name="Ma J."/>
        </authorList>
    </citation>
    <scope>NUCLEOTIDE SEQUENCE [LARGE SCALE GENOMIC DNA]</scope>
    <source>
        <strain evidence="3">NBRC 113072</strain>
    </source>
</reference>
<name>A0ABQ6IRS3_9MICO</name>
<dbReference type="RefSeq" id="WP_284303805.1">
    <property type="nucleotide sequence ID" value="NZ_BSUO01000001.1"/>
</dbReference>
<evidence type="ECO:0000256" key="1">
    <source>
        <dbReference type="SAM" id="Phobius"/>
    </source>
</evidence>
<proteinExistence type="predicted"/>
<dbReference type="EMBL" id="BSUO01000001">
    <property type="protein sequence ID" value="GMA40035.1"/>
    <property type="molecule type" value="Genomic_DNA"/>
</dbReference>
<dbReference type="Proteomes" id="UP001157126">
    <property type="component" value="Unassembled WGS sequence"/>
</dbReference>
<keyword evidence="1" id="KW-1133">Transmembrane helix</keyword>
<evidence type="ECO:0000313" key="3">
    <source>
        <dbReference type="Proteomes" id="UP001157126"/>
    </source>
</evidence>
<keyword evidence="1" id="KW-0472">Membrane</keyword>
<evidence type="ECO:0000313" key="2">
    <source>
        <dbReference type="EMBL" id="GMA40035.1"/>
    </source>
</evidence>
<feature type="transmembrane region" description="Helical" evidence="1">
    <location>
        <begin position="72"/>
        <end position="96"/>
    </location>
</feature>
<comment type="caution">
    <text evidence="2">The sequence shown here is derived from an EMBL/GenBank/DDBJ whole genome shotgun (WGS) entry which is preliminary data.</text>
</comment>
<accession>A0ABQ6IRS3</accession>
<dbReference type="InterPro" id="IPR003425">
    <property type="entry name" value="CCB3/YggT"/>
</dbReference>
<keyword evidence="1" id="KW-0812">Transmembrane</keyword>
<keyword evidence="3" id="KW-1185">Reference proteome</keyword>
<gene>
    <name evidence="2" type="ORF">GCM10025883_20800</name>
</gene>
<feature type="transmembrane region" description="Helical" evidence="1">
    <location>
        <begin position="6"/>
        <end position="25"/>
    </location>
</feature>
<organism evidence="2 3">
    <name type="scientific">Mobilicoccus caccae</name>
    <dbReference type="NCBI Taxonomy" id="1859295"/>
    <lineage>
        <taxon>Bacteria</taxon>
        <taxon>Bacillati</taxon>
        <taxon>Actinomycetota</taxon>
        <taxon>Actinomycetes</taxon>
        <taxon>Micrococcales</taxon>
        <taxon>Dermatophilaceae</taxon>
        <taxon>Mobilicoccus</taxon>
    </lineage>
</organism>
<dbReference type="Pfam" id="PF02325">
    <property type="entry name" value="CCB3_YggT"/>
    <property type="match status" value="1"/>
</dbReference>